<gene>
    <name evidence="3" type="ORF">TRIADDRAFT_15695</name>
</gene>
<keyword evidence="4" id="KW-1185">Reference proteome</keyword>
<name>B3RVI7_TRIAD</name>
<proteinExistence type="predicted"/>
<dbReference type="RefSeq" id="XP_002112035.1">
    <property type="nucleotide sequence ID" value="XM_002111999.1"/>
</dbReference>
<dbReference type="PhylomeDB" id="B3RVI7"/>
<evidence type="ECO:0000256" key="1">
    <source>
        <dbReference type="SAM" id="Phobius"/>
    </source>
</evidence>
<dbReference type="STRING" id="10228.B3RVI7"/>
<keyword evidence="1" id="KW-0812">Transmembrane</keyword>
<dbReference type="InParanoid" id="B3RVI7"/>
<dbReference type="FunCoup" id="B3RVI7">
    <property type="interactions" value="352"/>
</dbReference>
<feature type="transmembrane region" description="Helical" evidence="1">
    <location>
        <begin position="181"/>
        <end position="198"/>
    </location>
</feature>
<reference evidence="3 4" key="1">
    <citation type="journal article" date="2008" name="Nature">
        <title>The Trichoplax genome and the nature of placozoans.</title>
        <authorList>
            <person name="Srivastava M."/>
            <person name="Begovic E."/>
            <person name="Chapman J."/>
            <person name="Putnam N.H."/>
            <person name="Hellsten U."/>
            <person name="Kawashima T."/>
            <person name="Kuo A."/>
            <person name="Mitros T."/>
            <person name="Salamov A."/>
            <person name="Carpenter M.L."/>
            <person name="Signorovitch A.Y."/>
            <person name="Moreno M.A."/>
            <person name="Kamm K."/>
            <person name="Grimwood J."/>
            <person name="Schmutz J."/>
            <person name="Shapiro H."/>
            <person name="Grigoriev I.V."/>
            <person name="Buss L.W."/>
            <person name="Schierwater B."/>
            <person name="Dellaporta S.L."/>
            <person name="Rokhsar D.S."/>
        </authorList>
    </citation>
    <scope>NUCLEOTIDE SEQUENCE [LARGE SCALE GENOMIC DNA]</scope>
    <source>
        <strain evidence="3 4">Grell-BS-1999</strain>
    </source>
</reference>
<protein>
    <recommendedName>
        <fullName evidence="2">VTT domain-containing protein</fullName>
    </recommendedName>
</protein>
<dbReference type="Pfam" id="PF09335">
    <property type="entry name" value="VTT_dom"/>
    <property type="match status" value="1"/>
</dbReference>
<feature type="transmembrane region" description="Helical" evidence="1">
    <location>
        <begin position="29"/>
        <end position="49"/>
    </location>
</feature>
<dbReference type="InterPro" id="IPR053069">
    <property type="entry name" value="TVP38/TMEM64"/>
</dbReference>
<dbReference type="PANTHER" id="PTHR46593">
    <property type="entry name" value="TRANSMEMBRANE PROTEIN 64"/>
    <property type="match status" value="1"/>
</dbReference>
<dbReference type="PANTHER" id="PTHR46593:SF1">
    <property type="entry name" value="TRANSMEMBRANE PROTEIN 64"/>
    <property type="match status" value="1"/>
</dbReference>
<keyword evidence="1" id="KW-1133">Transmembrane helix</keyword>
<dbReference type="eggNOG" id="KOG3140">
    <property type="taxonomic scope" value="Eukaryota"/>
</dbReference>
<dbReference type="GO" id="GO:0005783">
    <property type="term" value="C:endoplasmic reticulum"/>
    <property type="evidence" value="ECO:0000318"/>
    <property type="project" value="GO_Central"/>
</dbReference>
<organism evidence="3 4">
    <name type="scientific">Trichoplax adhaerens</name>
    <name type="common">Trichoplax reptans</name>
    <dbReference type="NCBI Taxonomy" id="10228"/>
    <lineage>
        <taxon>Eukaryota</taxon>
        <taxon>Metazoa</taxon>
        <taxon>Placozoa</taxon>
        <taxon>Uniplacotomia</taxon>
        <taxon>Trichoplacea</taxon>
        <taxon>Trichoplacidae</taxon>
        <taxon>Trichoplax</taxon>
    </lineage>
</organism>
<dbReference type="OrthoDB" id="166803at2759"/>
<sequence length="209" mass="23368">CLIIILLFREFLSSLLTWMEILPAWQGSLIFLLLVTTVSFPMTWGLIVLNLAAGFIYGWLLGFVIIFISSVFGVIVSVVICRRFCKNYFRRQMATDGSYIRALISLVEGPKGYRVIALSRLTPMPYGFQNGLFAITDAGITRIALATMTGNLPLILINAYIGSKLRSMEDVTDSNRIDSYLIVGLQILVSIGLMAYVIKRSRLELKKAL</sequence>
<keyword evidence="1" id="KW-0472">Membrane</keyword>
<feature type="non-terminal residue" evidence="3">
    <location>
        <position position="1"/>
    </location>
</feature>
<dbReference type="InterPro" id="IPR032816">
    <property type="entry name" value="VTT_dom"/>
</dbReference>
<dbReference type="EMBL" id="DS985244">
    <property type="protein sequence ID" value="EDV26002.1"/>
    <property type="molecule type" value="Genomic_DNA"/>
</dbReference>
<dbReference type="KEGG" id="tad:TRIADDRAFT_15695"/>
<feature type="non-terminal residue" evidence="3">
    <location>
        <position position="209"/>
    </location>
</feature>
<feature type="domain" description="VTT" evidence="2">
    <location>
        <begin position="48"/>
        <end position="163"/>
    </location>
</feature>
<dbReference type="HOGENOM" id="CLU_062689_1_0_1"/>
<evidence type="ECO:0000259" key="2">
    <source>
        <dbReference type="Pfam" id="PF09335"/>
    </source>
</evidence>
<dbReference type="CTD" id="6752754"/>
<feature type="transmembrane region" description="Helical" evidence="1">
    <location>
        <begin position="55"/>
        <end position="81"/>
    </location>
</feature>
<feature type="transmembrane region" description="Helical" evidence="1">
    <location>
        <begin position="143"/>
        <end position="161"/>
    </location>
</feature>
<evidence type="ECO:0000313" key="4">
    <source>
        <dbReference type="Proteomes" id="UP000009022"/>
    </source>
</evidence>
<dbReference type="Proteomes" id="UP000009022">
    <property type="component" value="Unassembled WGS sequence"/>
</dbReference>
<accession>B3RVI7</accession>
<dbReference type="GO" id="GO:0051480">
    <property type="term" value="P:regulation of cytosolic calcium ion concentration"/>
    <property type="evidence" value="ECO:0000318"/>
    <property type="project" value="GO_Central"/>
</dbReference>
<dbReference type="OMA" id="FICRDYI"/>
<dbReference type="AlphaFoldDB" id="B3RVI7"/>
<evidence type="ECO:0000313" key="3">
    <source>
        <dbReference type="EMBL" id="EDV26002.1"/>
    </source>
</evidence>
<dbReference type="GeneID" id="6752754"/>